<evidence type="ECO:0000313" key="2">
    <source>
        <dbReference type="Proteomes" id="UP000466388"/>
    </source>
</evidence>
<gene>
    <name evidence="1" type="ORF">GM612_08480</name>
</gene>
<evidence type="ECO:0000313" key="1">
    <source>
        <dbReference type="EMBL" id="MTV82680.1"/>
    </source>
</evidence>
<sequence>MLSLIDTDNPNYSLEILFYEVFDHHKLYSLESDDVIGLDSFINAITTGIIAFAAKYHAYESAQKFLTGYVDPCIRFEFKNVNENEKSQIKKKLLNQTLEYINEEMKII</sequence>
<dbReference type="RefSeq" id="WP_155431950.1">
    <property type="nucleotide sequence ID" value="NZ_WNJO01000009.1"/>
</dbReference>
<accession>A0A7X3C2B7</accession>
<protein>
    <submittedName>
        <fullName evidence="1">Uncharacterized protein</fullName>
    </submittedName>
</protein>
<name>A0A7X3C2B7_9LACO</name>
<proteinExistence type="predicted"/>
<comment type="caution">
    <text evidence="1">The sequence shown here is derived from an EMBL/GenBank/DDBJ whole genome shotgun (WGS) entry which is preliminary data.</text>
</comment>
<dbReference type="Proteomes" id="UP000466388">
    <property type="component" value="Unassembled WGS sequence"/>
</dbReference>
<dbReference type="EMBL" id="WNJO01000009">
    <property type="protein sequence ID" value="MTV82680.1"/>
    <property type="molecule type" value="Genomic_DNA"/>
</dbReference>
<dbReference type="AlphaFoldDB" id="A0A7X3C2B7"/>
<keyword evidence="2" id="KW-1185">Reference proteome</keyword>
<organism evidence="1 2">
    <name type="scientific">Secundilactobacillus folii</name>
    <dbReference type="NCBI Taxonomy" id="2678357"/>
    <lineage>
        <taxon>Bacteria</taxon>
        <taxon>Bacillati</taxon>
        <taxon>Bacillota</taxon>
        <taxon>Bacilli</taxon>
        <taxon>Lactobacillales</taxon>
        <taxon>Lactobacillaceae</taxon>
        <taxon>Secundilactobacillus</taxon>
    </lineage>
</organism>
<reference evidence="1 2" key="1">
    <citation type="submission" date="2019-11" db="EMBL/GenBank/DDBJ databases">
        <title>Lactobacillus sp. nov. CRM56-3, isolated from fermented tea leaves.</title>
        <authorList>
            <person name="Phuengjayaem S."/>
            <person name="Tanasupawat S."/>
        </authorList>
    </citation>
    <scope>NUCLEOTIDE SEQUENCE [LARGE SCALE GENOMIC DNA]</scope>
    <source>
        <strain evidence="1 2">CRM56-3</strain>
    </source>
</reference>